<dbReference type="RefSeq" id="WP_014203173.1">
    <property type="nucleotide sequence ID" value="NC_016599.1"/>
</dbReference>
<accession>G8R0U7</accession>
<sequence length="1354" mass="149344">MKIMNMKHLTHLLMVALLGMGSLQAKENVGQKRAKKSSMKVLAEGCAAATSSADLNINNVRTRILGSGDMWWDLDDAKYEVPKDGGTHSMFSGALWLGGYDEAKQLKLAAMTYRQTGVDYWPGPLDAAGSVSSETCERYNRHWIVYREEVDIHAAWIECKLLPSCNEVIDERFPGYVVPTSIEDWPGNGIENEFAYKLAPYFEPDSGGDGTPGIYDADWDYPGYDVNGTQDCQAKEVDLLYGDQTIWWVYNDKGNVHTETQAGALGFEIRAQAFAFTSNDEVNNMTFNNYRILNKSTFRLTETYFGTWFDPDLGNPRDDIIGSDISRGLGYCYNADLDDEGPNGYGKNPPAVGFDFFQGPFADYFDGLDNDRDGCIDGIRDSLGLCQDEDRAAGINERIIMSGFMYYDNVPGNQGNPDVALDFYNYLNSKWKNGNNLIIETPQGKGRPGNGDGFVPSNLGTATRFAYPGLSFDTTGAYEPSAPVDWWEDPNNSEDKRGLHCAGPFSLEPGALNFITTGVVWARNFSGGDIFASVNDVIIADDKAQQLFDNCFNVLDGPTSPDVEIVELDRELIFKLKNAYTDKTIGYSQVDPAIAGDPDWTPIQADSAFRAGYFSYKFEGFQIFQVNGPDVGVDDLYDGDQARLIFQSDIDNNIGQLINYEQNELLQNGALVPVDKTILANNSGIELTYRLKEDAFATGDRELVNNREYYFYVIAYAQNQFAITDPLNLSVPSQKTPFLAGRKIGNGQKAYLAIPSKVANRNGGTQTNSQYGDELPITRFSGAGNSAKFLSISRDVRRSIAENYKIEEIDYEPGFGPFDVNVVDPLKVQAGDFVLTFEQKKDVGNATWKITSATDPNELIAESEYSIAFLGEQIIDDFGISITFRNAQRPGNDSLGVRNNGYVGAEQQFADAKKNWLTGVPDDDTYAPTNWILAGDAEDGSQPGASYTDRPGDKNAVFESLLGGTWAPFYLTSGVTYSATNGTAGFGIRFNTSQGLDLDQLPNVDVVVTSDPALWTRVPVIELGENGTTGGNPNEGGASKFNLRLGRTLDKNNDGTLVPRDPNAEDATGWSYFPGYAVNVETGRRLNMAFGENSWLQGENGRDMLWNPTANIYQTLGSPAMGGMHAIYIFTDSTTIVQNDIDLTYQGDEIKNHPLYDVIGNLSNTISKLNFYNTIAWASIPLLTSDIYEFSSYANIPTEVTVSLRVAKPYQRTDNGFAQPLTNNGYPQYGFSSEGRAVNVGVNSIAEDALETVRVVPNPYYGSSEYEDSQLDNVVKITNLPKECEINIFMTNGTKIRTIYKDDPTSTFVEWDLTNDYDVPIASGIYLIHINAPGIGEKVVKWMGSLRPVDLNAF</sequence>
<organism evidence="2 3">
    <name type="scientific">Owenweeksia hongkongensis (strain DSM 17368 / CIP 108786 / JCM 12287 / NRRL B-23963 / UST20020801)</name>
    <dbReference type="NCBI Taxonomy" id="926562"/>
    <lineage>
        <taxon>Bacteria</taxon>
        <taxon>Pseudomonadati</taxon>
        <taxon>Bacteroidota</taxon>
        <taxon>Flavobacteriia</taxon>
        <taxon>Flavobacteriales</taxon>
        <taxon>Owenweeksiaceae</taxon>
        <taxon>Owenweeksia</taxon>
    </lineage>
</organism>
<dbReference type="Gene3D" id="2.60.40.4070">
    <property type="match status" value="1"/>
</dbReference>
<evidence type="ECO:0008006" key="4">
    <source>
        <dbReference type="Google" id="ProtNLM"/>
    </source>
</evidence>
<evidence type="ECO:0000256" key="1">
    <source>
        <dbReference type="SAM" id="SignalP"/>
    </source>
</evidence>
<proteinExistence type="predicted"/>
<feature type="signal peptide" evidence="1">
    <location>
        <begin position="1"/>
        <end position="25"/>
    </location>
</feature>
<dbReference type="HOGENOM" id="CLU_284252_0_0_10"/>
<dbReference type="EMBL" id="CP003156">
    <property type="protein sequence ID" value="AEV33824.1"/>
    <property type="molecule type" value="Genomic_DNA"/>
</dbReference>
<dbReference type="eggNOG" id="ENOG5032VXB">
    <property type="taxonomic scope" value="Bacteria"/>
</dbReference>
<dbReference type="KEGG" id="oho:Oweho_2866"/>
<reference evidence="2 3" key="1">
    <citation type="journal article" date="2012" name="Stand. Genomic Sci.">
        <title>Genome sequence of the orange-pigmented seawater bacterium Owenweeksia hongkongensis type strain (UST20020801(T)).</title>
        <authorList>
            <person name="Riedel T."/>
            <person name="Held B."/>
            <person name="Nolan M."/>
            <person name="Lucas S."/>
            <person name="Lapidus A."/>
            <person name="Tice H."/>
            <person name="Del Rio T.G."/>
            <person name="Cheng J.F."/>
            <person name="Han C."/>
            <person name="Tapia R."/>
            <person name="Goodwin L.A."/>
            <person name="Pitluck S."/>
            <person name="Liolios K."/>
            <person name="Mavromatis K."/>
            <person name="Pagani I."/>
            <person name="Ivanova N."/>
            <person name="Mikhailova N."/>
            <person name="Pati A."/>
            <person name="Chen A."/>
            <person name="Palaniappan K."/>
            <person name="Rohde M."/>
            <person name="Tindall B.J."/>
            <person name="Detter J.C."/>
            <person name="Goker M."/>
            <person name="Woyke T."/>
            <person name="Bristow J."/>
            <person name="Eisen J.A."/>
            <person name="Markowitz V."/>
            <person name="Hugenholtz P."/>
            <person name="Klenk H.P."/>
            <person name="Kyrpides N.C."/>
        </authorList>
    </citation>
    <scope>NUCLEOTIDE SEQUENCE</scope>
    <source>
        <strain evidence="3">DSM 17368 / JCM 12287 / NRRL B-23963</strain>
    </source>
</reference>
<name>G8R0U7_OWEHD</name>
<evidence type="ECO:0000313" key="2">
    <source>
        <dbReference type="EMBL" id="AEV33824.1"/>
    </source>
</evidence>
<feature type="chain" id="PRO_5003514513" description="T9SS C-terminal target domain-containing protein" evidence="1">
    <location>
        <begin position="26"/>
        <end position="1354"/>
    </location>
</feature>
<dbReference type="Proteomes" id="UP000005631">
    <property type="component" value="Chromosome"/>
</dbReference>
<dbReference type="OrthoDB" id="9807496at2"/>
<keyword evidence="3" id="KW-1185">Reference proteome</keyword>
<evidence type="ECO:0000313" key="3">
    <source>
        <dbReference type="Proteomes" id="UP000005631"/>
    </source>
</evidence>
<gene>
    <name evidence="2" type="ordered locus">Oweho_2866</name>
</gene>
<protein>
    <recommendedName>
        <fullName evidence="4">T9SS C-terminal target domain-containing protein</fullName>
    </recommendedName>
</protein>
<keyword evidence="1" id="KW-0732">Signal</keyword>
<dbReference type="STRING" id="926562.Oweho_2866"/>